<feature type="compositionally biased region" description="Low complexity" evidence="1">
    <location>
        <begin position="83"/>
        <end position="97"/>
    </location>
</feature>
<gene>
    <name evidence="2" type="ORF">FHR32_000199</name>
</gene>
<comment type="caution">
    <text evidence="2">The sequence shown here is derived from an EMBL/GenBank/DDBJ whole genome shotgun (WGS) entry which is preliminary data.</text>
</comment>
<feature type="region of interest" description="Disordered" evidence="1">
    <location>
        <begin position="54"/>
        <end position="110"/>
    </location>
</feature>
<reference evidence="2 3" key="1">
    <citation type="submission" date="2020-08" db="EMBL/GenBank/DDBJ databases">
        <title>Sequencing the genomes of 1000 actinobacteria strains.</title>
        <authorList>
            <person name="Klenk H.-P."/>
        </authorList>
    </citation>
    <scope>NUCLEOTIDE SEQUENCE [LARGE SCALE GENOMIC DNA]</scope>
    <source>
        <strain evidence="2 3">DSM 43023</strain>
    </source>
</reference>
<protein>
    <submittedName>
        <fullName evidence="2">Uncharacterized protein</fullName>
    </submittedName>
</protein>
<dbReference type="Proteomes" id="UP000534286">
    <property type="component" value="Unassembled WGS sequence"/>
</dbReference>
<name>A0A7W7W7C4_9ACTN</name>
<proteinExistence type="predicted"/>
<dbReference type="AlphaFoldDB" id="A0A7W7W7C4"/>
<keyword evidence="3" id="KW-1185">Reference proteome</keyword>
<evidence type="ECO:0000313" key="3">
    <source>
        <dbReference type="Proteomes" id="UP000534286"/>
    </source>
</evidence>
<evidence type="ECO:0000313" key="2">
    <source>
        <dbReference type="EMBL" id="MBB4935894.1"/>
    </source>
</evidence>
<dbReference type="EMBL" id="JACHJU010000001">
    <property type="protein sequence ID" value="MBB4935894.1"/>
    <property type="molecule type" value="Genomic_DNA"/>
</dbReference>
<organism evidence="2 3">
    <name type="scientific">Streptosporangium album</name>
    <dbReference type="NCBI Taxonomy" id="47479"/>
    <lineage>
        <taxon>Bacteria</taxon>
        <taxon>Bacillati</taxon>
        <taxon>Actinomycetota</taxon>
        <taxon>Actinomycetes</taxon>
        <taxon>Streptosporangiales</taxon>
        <taxon>Streptosporangiaceae</taxon>
        <taxon>Streptosporangium</taxon>
    </lineage>
</organism>
<evidence type="ECO:0000256" key="1">
    <source>
        <dbReference type="SAM" id="MobiDB-lite"/>
    </source>
</evidence>
<sequence>MIAGLRGRASSRRRRAAPWIALLVCLGLCLGWHPEVVGVSGGSLAEVVVGDAQPADGPPAVSLVRHGQSRRDPRAQNRGAAIPGLPAVASPASGAPGRRADAGGFPALPQAQPDRLTLLSISRI</sequence>
<accession>A0A7W7W7C4</accession>
<dbReference type="RefSeq" id="WP_184752098.1">
    <property type="nucleotide sequence ID" value="NZ_BAABEK010000019.1"/>
</dbReference>